<protein>
    <submittedName>
        <fullName evidence="1">Uncharacterized protein</fullName>
    </submittedName>
</protein>
<evidence type="ECO:0000313" key="1">
    <source>
        <dbReference type="EMBL" id="GAT33280.1"/>
    </source>
</evidence>
<evidence type="ECO:0000313" key="2">
    <source>
        <dbReference type="Proteomes" id="UP000076023"/>
    </source>
</evidence>
<dbReference type="STRING" id="690879.TSACC_21693"/>
<dbReference type="AlphaFoldDB" id="A0A146G6T3"/>
<accession>A0A146G6T3</accession>
<gene>
    <name evidence="1" type="ORF">TSACC_21693</name>
</gene>
<organism evidence="1 2">
    <name type="scientific">Terrimicrobium sacchariphilum</name>
    <dbReference type="NCBI Taxonomy" id="690879"/>
    <lineage>
        <taxon>Bacteria</taxon>
        <taxon>Pseudomonadati</taxon>
        <taxon>Verrucomicrobiota</taxon>
        <taxon>Terrimicrobiia</taxon>
        <taxon>Terrimicrobiales</taxon>
        <taxon>Terrimicrobiaceae</taxon>
        <taxon>Terrimicrobium</taxon>
    </lineage>
</organism>
<name>A0A146G6T3_TERSA</name>
<proteinExistence type="predicted"/>
<dbReference type="Proteomes" id="UP000076023">
    <property type="component" value="Unassembled WGS sequence"/>
</dbReference>
<reference evidence="2" key="1">
    <citation type="journal article" date="2017" name="Genome Announc.">
        <title>Draft Genome Sequence of Terrimicrobium sacchariphilum NM-5T, a Facultative Anaerobic Soil Bacterium of the Class Spartobacteria.</title>
        <authorList>
            <person name="Qiu Y.L."/>
            <person name="Tourlousse D.M."/>
            <person name="Matsuura N."/>
            <person name="Ohashi A."/>
            <person name="Sekiguchi Y."/>
        </authorList>
    </citation>
    <scope>NUCLEOTIDE SEQUENCE [LARGE SCALE GENOMIC DNA]</scope>
    <source>
        <strain evidence="2">NM-5</strain>
    </source>
</reference>
<dbReference type="InParanoid" id="A0A146G6T3"/>
<comment type="caution">
    <text evidence="1">The sequence shown here is derived from an EMBL/GenBank/DDBJ whole genome shotgun (WGS) entry which is preliminary data.</text>
</comment>
<dbReference type="RefSeq" id="WP_075079034.1">
    <property type="nucleotide sequence ID" value="NZ_BDCO01000002.1"/>
</dbReference>
<sequence length="127" mass="14508">MSDPTEQPAPVVSERHREVAKEIIGEWDSIMRYPCLNDRESEADEAAATVLARAFPLQVPTTDRPTQPGVFWYRNRPEEHWELVHVKRLMNALCAYTDGCSLAWVDDMTGEWLRIPTPDELAGKEQA</sequence>
<keyword evidence="2" id="KW-1185">Reference proteome</keyword>
<dbReference type="EMBL" id="BDCO01000002">
    <property type="protein sequence ID" value="GAT33280.1"/>
    <property type="molecule type" value="Genomic_DNA"/>
</dbReference>